<evidence type="ECO:0000256" key="4">
    <source>
        <dbReference type="PROSITE-ProRule" id="PRU00169"/>
    </source>
</evidence>
<dbReference type="GO" id="GO:0000156">
    <property type="term" value="F:phosphorelay response regulator activity"/>
    <property type="evidence" value="ECO:0007669"/>
    <property type="project" value="TreeGrafter"/>
</dbReference>
<evidence type="ECO:0000259" key="6">
    <source>
        <dbReference type="PROSITE" id="PS50110"/>
    </source>
</evidence>
<keyword evidence="2" id="KW-0902">Two-component regulatory system</keyword>
<protein>
    <submittedName>
        <fullName evidence="8">Sensory transduction protein regX3</fullName>
    </submittedName>
</protein>
<gene>
    <name evidence="8" type="primary">regX3_2</name>
    <name evidence="8" type="ORF">LMG27177_01753</name>
</gene>
<dbReference type="AlphaFoldDB" id="A0A6J5FTI2"/>
<dbReference type="SMART" id="SM00448">
    <property type="entry name" value="REC"/>
    <property type="match status" value="1"/>
</dbReference>
<dbReference type="PANTHER" id="PTHR48111">
    <property type="entry name" value="REGULATOR OF RPOS"/>
    <property type="match status" value="1"/>
</dbReference>
<keyword evidence="1 4" id="KW-0597">Phosphoprotein</keyword>
<evidence type="ECO:0000256" key="1">
    <source>
        <dbReference type="ARBA" id="ARBA00022553"/>
    </source>
</evidence>
<dbReference type="CDD" id="cd00383">
    <property type="entry name" value="trans_reg_C"/>
    <property type="match status" value="1"/>
</dbReference>
<dbReference type="InterPro" id="IPR016032">
    <property type="entry name" value="Sig_transdc_resp-reg_C-effctor"/>
</dbReference>
<dbReference type="Proteomes" id="UP000494252">
    <property type="component" value="Unassembled WGS sequence"/>
</dbReference>
<proteinExistence type="predicted"/>
<dbReference type="SMART" id="SM00862">
    <property type="entry name" value="Trans_reg_C"/>
    <property type="match status" value="1"/>
</dbReference>
<keyword evidence="3 5" id="KW-0238">DNA-binding</keyword>
<evidence type="ECO:0000256" key="2">
    <source>
        <dbReference type="ARBA" id="ARBA00023012"/>
    </source>
</evidence>
<dbReference type="SUPFAM" id="SSF46894">
    <property type="entry name" value="C-terminal effector domain of the bipartite response regulators"/>
    <property type="match status" value="1"/>
</dbReference>
<dbReference type="InterPro" id="IPR001789">
    <property type="entry name" value="Sig_transdc_resp-reg_receiver"/>
</dbReference>
<dbReference type="GO" id="GO:0006355">
    <property type="term" value="P:regulation of DNA-templated transcription"/>
    <property type="evidence" value="ECO:0007669"/>
    <property type="project" value="InterPro"/>
</dbReference>
<dbReference type="Gene3D" id="3.40.50.2300">
    <property type="match status" value="1"/>
</dbReference>
<name>A0A6J5FTI2_9BURK</name>
<dbReference type="Gene3D" id="1.10.10.10">
    <property type="entry name" value="Winged helix-like DNA-binding domain superfamily/Winged helix DNA-binding domain"/>
    <property type="match status" value="1"/>
</dbReference>
<dbReference type="SUPFAM" id="SSF52172">
    <property type="entry name" value="CheY-like"/>
    <property type="match status" value="1"/>
</dbReference>
<dbReference type="EMBL" id="CADIKI010000004">
    <property type="protein sequence ID" value="CAB3785067.1"/>
    <property type="molecule type" value="Genomic_DNA"/>
</dbReference>
<sequence>MRVAVLEDCREIREFVSRQLTSAGYQCQEFVDSNALLDELRRQTFDLLVLDWMLPDRPGTEVLHWVRANLPRTLAVLFLTSRASDDDVSSVLNSGADDYLVKPITSGMLLARTRALLRRCSVPIELSGPQIFDDFEFDSGRGELRLRGALISLTPKQFALALLLFQHLDAPLPNARIIEAVWRRAPDEPALRTLSTHASMLRTKLGLRPQHGYRLMPLYGYGYRLQRVPSG</sequence>
<dbReference type="CDD" id="cd17574">
    <property type="entry name" value="REC_OmpR"/>
    <property type="match status" value="1"/>
</dbReference>
<dbReference type="RefSeq" id="WP_175159012.1">
    <property type="nucleotide sequence ID" value="NZ_CADIKI010000004.1"/>
</dbReference>
<dbReference type="InterPro" id="IPR011006">
    <property type="entry name" value="CheY-like_superfamily"/>
</dbReference>
<evidence type="ECO:0000259" key="7">
    <source>
        <dbReference type="PROSITE" id="PS51755"/>
    </source>
</evidence>
<dbReference type="Pfam" id="PF00486">
    <property type="entry name" value="Trans_reg_C"/>
    <property type="match status" value="1"/>
</dbReference>
<feature type="DNA-binding region" description="OmpR/PhoB-type" evidence="5">
    <location>
        <begin position="127"/>
        <end position="227"/>
    </location>
</feature>
<feature type="domain" description="OmpR/PhoB-type" evidence="7">
    <location>
        <begin position="127"/>
        <end position="227"/>
    </location>
</feature>
<reference evidence="8 9" key="1">
    <citation type="submission" date="2020-04" db="EMBL/GenBank/DDBJ databases">
        <authorList>
            <person name="De Canck E."/>
        </authorList>
    </citation>
    <scope>NUCLEOTIDE SEQUENCE [LARGE SCALE GENOMIC DNA]</scope>
    <source>
        <strain evidence="8 9">LMG 27177</strain>
    </source>
</reference>
<dbReference type="Pfam" id="PF00072">
    <property type="entry name" value="Response_reg"/>
    <property type="match status" value="1"/>
</dbReference>
<evidence type="ECO:0000256" key="3">
    <source>
        <dbReference type="ARBA" id="ARBA00023125"/>
    </source>
</evidence>
<dbReference type="GO" id="GO:0005829">
    <property type="term" value="C:cytosol"/>
    <property type="evidence" value="ECO:0007669"/>
    <property type="project" value="TreeGrafter"/>
</dbReference>
<dbReference type="GO" id="GO:0000976">
    <property type="term" value="F:transcription cis-regulatory region binding"/>
    <property type="evidence" value="ECO:0007669"/>
    <property type="project" value="TreeGrafter"/>
</dbReference>
<dbReference type="InterPro" id="IPR001867">
    <property type="entry name" value="OmpR/PhoB-type_DNA-bd"/>
</dbReference>
<dbReference type="PANTHER" id="PTHR48111:SF40">
    <property type="entry name" value="PHOSPHATE REGULON TRANSCRIPTIONAL REGULATORY PROTEIN PHOB"/>
    <property type="match status" value="1"/>
</dbReference>
<evidence type="ECO:0000313" key="9">
    <source>
        <dbReference type="Proteomes" id="UP000494252"/>
    </source>
</evidence>
<dbReference type="PROSITE" id="PS50110">
    <property type="entry name" value="RESPONSE_REGULATORY"/>
    <property type="match status" value="1"/>
</dbReference>
<feature type="domain" description="Response regulatory" evidence="6">
    <location>
        <begin position="2"/>
        <end position="117"/>
    </location>
</feature>
<feature type="modified residue" description="4-aspartylphosphate" evidence="4">
    <location>
        <position position="51"/>
    </location>
</feature>
<organism evidence="8 9">
    <name type="scientific">Paraburkholderia fynbosensis</name>
    <dbReference type="NCBI Taxonomy" id="1200993"/>
    <lineage>
        <taxon>Bacteria</taxon>
        <taxon>Pseudomonadati</taxon>
        <taxon>Pseudomonadota</taxon>
        <taxon>Betaproteobacteria</taxon>
        <taxon>Burkholderiales</taxon>
        <taxon>Burkholderiaceae</taxon>
        <taxon>Paraburkholderia</taxon>
    </lineage>
</organism>
<dbReference type="InterPro" id="IPR039420">
    <property type="entry name" value="WalR-like"/>
</dbReference>
<dbReference type="GO" id="GO:0032993">
    <property type="term" value="C:protein-DNA complex"/>
    <property type="evidence" value="ECO:0007669"/>
    <property type="project" value="TreeGrafter"/>
</dbReference>
<dbReference type="InterPro" id="IPR036388">
    <property type="entry name" value="WH-like_DNA-bd_sf"/>
</dbReference>
<keyword evidence="9" id="KW-1185">Reference proteome</keyword>
<accession>A0A6J5FTI2</accession>
<evidence type="ECO:0000313" key="8">
    <source>
        <dbReference type="EMBL" id="CAB3785067.1"/>
    </source>
</evidence>
<dbReference type="PROSITE" id="PS51755">
    <property type="entry name" value="OMPR_PHOB"/>
    <property type="match status" value="1"/>
</dbReference>
<evidence type="ECO:0000256" key="5">
    <source>
        <dbReference type="PROSITE-ProRule" id="PRU01091"/>
    </source>
</evidence>